<sequence length="214" mass="24816">MDDCFIHRRSLFSENVDYMSPNNISNFDLHLCWKENNSVSVKSSQDDISSKIPSSVSRRLENVSWRRMYKQIWNLSEALPATINWSKSLDITWLFGPKYGVDSPLADVPLTSSNLSKLTRDDILECAADEVSSMSSTHLMSFDDRSLMELLEDIGEEYDECCSGLKLVLKLECRRFVRQEKNTKKRVKFNYIINSREIMNGISFDYHFLDPLCL</sequence>
<dbReference type="RefSeq" id="XP_018712495.1">
    <property type="nucleotide sequence ID" value="XM_018858714.1"/>
</dbReference>
<name>A0A1A0HD42_9ASCO</name>
<dbReference type="EMBL" id="LXTC01000002">
    <property type="protein sequence ID" value="OBA21999.1"/>
    <property type="molecule type" value="Genomic_DNA"/>
</dbReference>
<comment type="caution">
    <text evidence="1">The sequence shown here is derived from an EMBL/GenBank/DDBJ whole genome shotgun (WGS) entry which is preliminary data.</text>
</comment>
<proteinExistence type="predicted"/>
<dbReference type="OrthoDB" id="5563539at2759"/>
<organism evidence="1 2">
    <name type="scientific">Metschnikowia bicuspidata var. bicuspidata NRRL YB-4993</name>
    <dbReference type="NCBI Taxonomy" id="869754"/>
    <lineage>
        <taxon>Eukaryota</taxon>
        <taxon>Fungi</taxon>
        <taxon>Dikarya</taxon>
        <taxon>Ascomycota</taxon>
        <taxon>Saccharomycotina</taxon>
        <taxon>Pichiomycetes</taxon>
        <taxon>Metschnikowiaceae</taxon>
        <taxon>Metschnikowia</taxon>
    </lineage>
</organism>
<evidence type="ECO:0000313" key="1">
    <source>
        <dbReference type="EMBL" id="OBA21999.1"/>
    </source>
</evidence>
<dbReference type="Proteomes" id="UP000092555">
    <property type="component" value="Unassembled WGS sequence"/>
</dbReference>
<protein>
    <recommendedName>
        <fullName evidence="3">Nitrogen regulatory protein areA GATA-like domain-containing protein</fullName>
    </recommendedName>
</protein>
<keyword evidence="2" id="KW-1185">Reference proteome</keyword>
<evidence type="ECO:0008006" key="3">
    <source>
        <dbReference type="Google" id="ProtNLM"/>
    </source>
</evidence>
<dbReference type="STRING" id="869754.A0A1A0HD42"/>
<evidence type="ECO:0000313" key="2">
    <source>
        <dbReference type="Proteomes" id="UP000092555"/>
    </source>
</evidence>
<gene>
    <name evidence="1" type="ORF">METBIDRAFT_77519</name>
</gene>
<dbReference type="AlphaFoldDB" id="A0A1A0HD42"/>
<reference evidence="1 2" key="1">
    <citation type="submission" date="2016-05" db="EMBL/GenBank/DDBJ databases">
        <title>Comparative genomics of biotechnologically important yeasts.</title>
        <authorList>
            <consortium name="DOE Joint Genome Institute"/>
            <person name="Riley R."/>
            <person name="Haridas S."/>
            <person name="Wolfe K.H."/>
            <person name="Lopes M.R."/>
            <person name="Hittinger C.T."/>
            <person name="Goker M."/>
            <person name="Salamov A."/>
            <person name="Wisecaver J."/>
            <person name="Long T.M."/>
            <person name="Aerts A.L."/>
            <person name="Barry K."/>
            <person name="Choi C."/>
            <person name="Clum A."/>
            <person name="Coughlan A.Y."/>
            <person name="Deshpande S."/>
            <person name="Douglass A.P."/>
            <person name="Hanson S.J."/>
            <person name="Klenk H.-P."/>
            <person name="LaButti K."/>
            <person name="Lapidus A."/>
            <person name="Lindquist E."/>
            <person name="Lipzen A."/>
            <person name="Meier-kolthoff J.P."/>
            <person name="Ohm R.A."/>
            <person name="Otillar R.P."/>
            <person name="Pangilinan J."/>
            <person name="Peng Y."/>
            <person name="Rokas A."/>
            <person name="Rosa C.A."/>
            <person name="Scheuner C."/>
            <person name="Sibirny A.A."/>
            <person name="Slot J.C."/>
            <person name="Stielow J.B."/>
            <person name="Sun H."/>
            <person name="Kurtzman C.P."/>
            <person name="Blackwell M."/>
            <person name="Grigoriev I.V."/>
            <person name="Jeffries T.W."/>
        </authorList>
    </citation>
    <scope>NUCLEOTIDE SEQUENCE [LARGE SCALE GENOMIC DNA]</scope>
    <source>
        <strain evidence="1 2">NRRL YB-4993</strain>
    </source>
</reference>
<accession>A0A1A0HD42</accession>
<dbReference type="GeneID" id="30031690"/>